<reference evidence="2" key="1">
    <citation type="submission" date="2016-05" db="EMBL/GenBank/DDBJ databases">
        <authorList>
            <person name="Lavstsen T."/>
            <person name="Jespersen J.S."/>
        </authorList>
    </citation>
    <scope>NUCLEOTIDE SEQUENCE</scope>
    <source>
        <tissue evidence="2">Brain</tissue>
    </source>
</reference>
<proteinExistence type="predicted"/>
<accession>A0A1A7XJD1</accession>
<dbReference type="AlphaFoldDB" id="A0A1A7XJD1"/>
<evidence type="ECO:0000313" key="2">
    <source>
        <dbReference type="EMBL" id="SBP18098.1"/>
    </source>
</evidence>
<evidence type="ECO:0000256" key="1">
    <source>
        <dbReference type="SAM" id="MobiDB-lite"/>
    </source>
</evidence>
<organism evidence="2">
    <name type="scientific">Iconisemion striatum</name>
    <dbReference type="NCBI Taxonomy" id="60296"/>
    <lineage>
        <taxon>Eukaryota</taxon>
        <taxon>Metazoa</taxon>
        <taxon>Chordata</taxon>
        <taxon>Craniata</taxon>
        <taxon>Vertebrata</taxon>
        <taxon>Euteleostomi</taxon>
        <taxon>Actinopterygii</taxon>
        <taxon>Neopterygii</taxon>
        <taxon>Teleostei</taxon>
        <taxon>Neoteleostei</taxon>
        <taxon>Acanthomorphata</taxon>
        <taxon>Ovalentaria</taxon>
        <taxon>Atherinomorphae</taxon>
        <taxon>Cyprinodontiformes</taxon>
        <taxon>Nothobranchiidae</taxon>
        <taxon>Iconisemion</taxon>
    </lineage>
</organism>
<feature type="region of interest" description="Disordered" evidence="1">
    <location>
        <begin position="1"/>
        <end position="38"/>
    </location>
</feature>
<feature type="compositionally biased region" description="Polar residues" evidence="1">
    <location>
        <begin position="17"/>
        <end position="26"/>
    </location>
</feature>
<reference evidence="2" key="2">
    <citation type="submission" date="2016-06" db="EMBL/GenBank/DDBJ databases">
        <title>The genome of a short-lived fish provides insights into sex chromosome evolution and the genetic control of aging.</title>
        <authorList>
            <person name="Reichwald K."/>
            <person name="Felder M."/>
            <person name="Petzold A."/>
            <person name="Koch P."/>
            <person name="Groth M."/>
            <person name="Platzer M."/>
        </authorList>
    </citation>
    <scope>NUCLEOTIDE SEQUENCE</scope>
    <source>
        <tissue evidence="2">Brain</tissue>
    </source>
</reference>
<dbReference type="EMBL" id="HADW01016698">
    <property type="protein sequence ID" value="SBP18098.1"/>
    <property type="molecule type" value="Transcribed_RNA"/>
</dbReference>
<protein>
    <submittedName>
        <fullName evidence="2">Chromosome 16 open reading frame 93</fullName>
    </submittedName>
</protein>
<name>A0A1A7XJD1_9TELE</name>
<gene>
    <name evidence="2" type="primary">C16ORF93</name>
</gene>
<sequence length="38" mass="3950">SSANHKNMEEEAGPMASSGQQEVPSTEQEDASGGDDQN</sequence>
<feature type="compositionally biased region" description="Acidic residues" evidence="1">
    <location>
        <begin position="27"/>
        <end position="38"/>
    </location>
</feature>
<feature type="non-terminal residue" evidence="2">
    <location>
        <position position="1"/>
    </location>
</feature>